<dbReference type="PANTHER" id="PTHR37825">
    <property type="entry name" value="TRNA(MET) CYTIDINE ACETATE LIGASE"/>
    <property type="match status" value="1"/>
</dbReference>
<dbReference type="STRING" id="33978.A6M13_09735"/>
<keyword evidence="1 3" id="KW-0436">Ligase</keyword>
<evidence type="ECO:0000313" key="5">
    <source>
        <dbReference type="Proteomes" id="UP000093199"/>
    </source>
</evidence>
<dbReference type="OrthoDB" id="9769796at2"/>
<dbReference type="GO" id="GO:0005524">
    <property type="term" value="F:ATP binding"/>
    <property type="evidence" value="ECO:0007669"/>
    <property type="project" value="UniProtKB-KW"/>
</dbReference>
<accession>A0A1C0YK69</accession>
<comment type="subcellular location">
    <subcellularLocation>
        <location evidence="3">Cytoplasm</location>
    </subcellularLocation>
</comment>
<name>A0A1C0YK69_9BACL</name>
<comment type="caution">
    <text evidence="4">The sequence shown here is derived from an EMBL/GenBank/DDBJ whole genome shotgun (WGS) entry which is preliminary data.</text>
</comment>
<keyword evidence="3" id="KW-0547">Nucleotide-binding</keyword>
<dbReference type="SUPFAM" id="SSF52374">
    <property type="entry name" value="Nucleotidylyl transferase"/>
    <property type="match status" value="1"/>
</dbReference>
<comment type="similarity">
    <text evidence="3">Belongs to the TmcAL family.</text>
</comment>
<dbReference type="GO" id="GO:0005737">
    <property type="term" value="C:cytoplasm"/>
    <property type="evidence" value="ECO:0007669"/>
    <property type="project" value="UniProtKB-SubCell"/>
</dbReference>
<comment type="catalytic activity">
    <reaction evidence="3">
        <text>cytidine(34) in elongator tRNA(Met) + acetate + ATP = N(4)-acetylcytidine(34) in elongator tRNA(Met) + AMP + diphosphate</text>
        <dbReference type="Rhea" id="RHEA:58144"/>
        <dbReference type="Rhea" id="RHEA-COMP:10693"/>
        <dbReference type="Rhea" id="RHEA-COMP:10694"/>
        <dbReference type="ChEBI" id="CHEBI:30089"/>
        <dbReference type="ChEBI" id="CHEBI:30616"/>
        <dbReference type="ChEBI" id="CHEBI:33019"/>
        <dbReference type="ChEBI" id="CHEBI:74900"/>
        <dbReference type="ChEBI" id="CHEBI:82748"/>
        <dbReference type="ChEBI" id="CHEBI:456215"/>
    </reaction>
</comment>
<dbReference type="GO" id="GO:0006400">
    <property type="term" value="P:tRNA modification"/>
    <property type="evidence" value="ECO:0007669"/>
    <property type="project" value="UniProtKB-UniRule"/>
</dbReference>
<comment type="caution">
    <text evidence="3">Lacks conserved residue(s) required for the propagation of feature annotation.</text>
</comment>
<dbReference type="NCBIfam" id="NF010191">
    <property type="entry name" value="PRK13670.1"/>
    <property type="match status" value="1"/>
</dbReference>
<reference evidence="4 5" key="1">
    <citation type="submission" date="2016-07" db="EMBL/GenBank/DDBJ databases">
        <title>Caryophanon tenue genome sequencing.</title>
        <authorList>
            <person name="Verma A."/>
            <person name="Pal Y."/>
            <person name="Krishnamurthi S."/>
        </authorList>
    </citation>
    <scope>NUCLEOTIDE SEQUENCE [LARGE SCALE GENOMIC DNA]</scope>
    <source>
        <strain evidence="4 5">DSM 14152</strain>
    </source>
</reference>
<feature type="binding site" evidence="3">
    <location>
        <position position="101"/>
    </location>
    <ligand>
        <name>ATP</name>
        <dbReference type="ChEBI" id="CHEBI:30616"/>
    </ligand>
</feature>
<organism evidence="4 5">
    <name type="scientific">Caryophanon tenue</name>
    <dbReference type="NCBI Taxonomy" id="33978"/>
    <lineage>
        <taxon>Bacteria</taxon>
        <taxon>Bacillati</taxon>
        <taxon>Bacillota</taxon>
        <taxon>Bacilli</taxon>
        <taxon>Bacillales</taxon>
        <taxon>Caryophanaceae</taxon>
        <taxon>Caryophanon</taxon>
    </lineage>
</organism>
<feature type="binding site" evidence="3">
    <location>
        <position position="164"/>
    </location>
    <ligand>
        <name>ATP</name>
        <dbReference type="ChEBI" id="CHEBI:30616"/>
    </ligand>
</feature>
<feature type="binding site" evidence="3">
    <location>
        <begin position="7"/>
        <end position="20"/>
    </location>
    <ligand>
        <name>ATP</name>
        <dbReference type="ChEBI" id="CHEBI:30616"/>
    </ligand>
</feature>
<dbReference type="HAMAP" id="MF_01539">
    <property type="entry name" value="TmcAL"/>
    <property type="match status" value="1"/>
</dbReference>
<sequence length="403" mass="45256">MRATGIVVEYNPFHNGHAYHIAQAKKQANTDICIAVMSGSFLQRGEPAVVDKWTRAKMALNAGVDIVIELPYVYSTAQARDFASGSISLLAAIGCESFVFGSENGDIAPFLHTYDLISTHRDEYEAVIKKSMTDGMSYPQALQQAYQAVLAYRTGDTIDLAQPNNILGYHYVEAAQQLTPTIQPMTIPRTAANYHDESFSHASIASATAIRKALFDTKELMPIQSFVPETTYALLNEWQQQNPFVQWELFYPLLQYSILHKTPQQLTQYVDVSEGIEYAFLKAAASEQTFAGFMTKVKSKRYTWTRLQRMLTHIYTGYTKDIQAQFDKPSYIRLLGMTAAGQRYLGLQKKHIPLTLISRVAASNDPMLSFDLHAANLYEIGTNLGRTTPRFQTDYATPPIRVL</sequence>
<proteinExistence type="inferred from homology"/>
<dbReference type="InterPro" id="IPR008513">
    <property type="entry name" value="tRNA(Met)_cyd_acetate_ligase"/>
</dbReference>
<gene>
    <name evidence="3" type="primary">tmcAL</name>
    <name evidence="4" type="ORF">A6M13_09735</name>
</gene>
<evidence type="ECO:0000313" key="4">
    <source>
        <dbReference type="EMBL" id="OCS87577.1"/>
    </source>
</evidence>
<keyword evidence="5" id="KW-1185">Reference proteome</keyword>
<dbReference type="Pfam" id="PF05636">
    <property type="entry name" value="HIGH_NTase1"/>
    <property type="match status" value="1"/>
</dbReference>
<dbReference type="GO" id="GO:0016879">
    <property type="term" value="F:ligase activity, forming carbon-nitrogen bonds"/>
    <property type="evidence" value="ECO:0007669"/>
    <property type="project" value="UniProtKB-UniRule"/>
</dbReference>
<feature type="binding site" evidence="3">
    <location>
        <position position="189"/>
    </location>
    <ligand>
        <name>ATP</name>
        <dbReference type="ChEBI" id="CHEBI:30616"/>
    </ligand>
</feature>
<dbReference type="GO" id="GO:0000049">
    <property type="term" value="F:tRNA binding"/>
    <property type="evidence" value="ECO:0007669"/>
    <property type="project" value="UniProtKB-KW"/>
</dbReference>
<keyword evidence="2 3" id="KW-0819">tRNA processing</keyword>
<dbReference type="EC" id="6.3.4.-" evidence="3"/>
<dbReference type="EMBL" id="MASJ01000003">
    <property type="protein sequence ID" value="OCS87577.1"/>
    <property type="molecule type" value="Genomic_DNA"/>
</dbReference>
<dbReference type="InterPro" id="IPR014729">
    <property type="entry name" value="Rossmann-like_a/b/a_fold"/>
</dbReference>
<dbReference type="RefSeq" id="WP_066543216.1">
    <property type="nucleotide sequence ID" value="NZ_MASJ01000003.1"/>
</dbReference>
<dbReference type="PANTHER" id="PTHR37825:SF1">
    <property type="entry name" value="TRNA(MET) CYTIDINE ACETATE LIGASE"/>
    <property type="match status" value="1"/>
</dbReference>
<keyword evidence="3" id="KW-0820">tRNA-binding</keyword>
<dbReference type="Proteomes" id="UP000093199">
    <property type="component" value="Unassembled WGS sequence"/>
</dbReference>
<keyword evidence="3" id="KW-0067">ATP-binding</keyword>
<evidence type="ECO:0000256" key="2">
    <source>
        <dbReference type="ARBA" id="ARBA00022694"/>
    </source>
</evidence>
<comment type="function">
    <text evidence="3">Catalyzes the formation of N(4)-acetylcytidine (ac(4)C) at the wobble position of elongator tRNA(Met), using acetate and ATP as substrates. First activates an acetate ion to form acetyladenylate (Ac-AMP) and then transfers the acetyl group to tRNA to form ac(4)C34.</text>
</comment>
<dbReference type="AlphaFoldDB" id="A0A1C0YK69"/>
<evidence type="ECO:0000256" key="1">
    <source>
        <dbReference type="ARBA" id="ARBA00022598"/>
    </source>
</evidence>
<protein>
    <recommendedName>
        <fullName evidence="3">tRNA(Met) cytidine acetate ligase</fullName>
        <ecNumber evidence="3">6.3.4.-</ecNumber>
    </recommendedName>
</protein>
<dbReference type="Gene3D" id="3.40.50.620">
    <property type="entry name" value="HUPs"/>
    <property type="match status" value="1"/>
</dbReference>
<evidence type="ECO:0000256" key="3">
    <source>
        <dbReference type="HAMAP-Rule" id="MF_01539"/>
    </source>
</evidence>
<keyword evidence="3" id="KW-0963">Cytoplasm</keyword>
<keyword evidence="3" id="KW-0694">RNA-binding</keyword>